<evidence type="ECO:0000313" key="8">
    <source>
        <dbReference type="Proteomes" id="UP000002872"/>
    </source>
</evidence>
<protein>
    <recommendedName>
        <fullName evidence="6">SLC26A/SulP transporter domain-containing protein</fullName>
    </recommendedName>
</protein>
<gene>
    <name evidence="7" type="ORF">NEQG_01562</name>
</gene>
<feature type="transmembrane region" description="Helical" evidence="5">
    <location>
        <begin position="43"/>
        <end position="65"/>
    </location>
</feature>
<name>I3EFX1_NEMP3</name>
<evidence type="ECO:0000256" key="1">
    <source>
        <dbReference type="ARBA" id="ARBA00004141"/>
    </source>
</evidence>
<evidence type="ECO:0000313" key="7">
    <source>
        <dbReference type="EMBL" id="EIJ88118.1"/>
    </source>
</evidence>
<dbReference type="GO" id="GO:0016020">
    <property type="term" value="C:membrane"/>
    <property type="evidence" value="ECO:0007669"/>
    <property type="project" value="UniProtKB-SubCell"/>
</dbReference>
<keyword evidence="4 5" id="KW-0472">Membrane</keyword>
<organism evidence="7 8">
    <name type="scientific">Nematocida parisii (strain ERTm3)</name>
    <name type="common">Nematode killer fungus</name>
    <dbReference type="NCBI Taxonomy" id="935791"/>
    <lineage>
        <taxon>Eukaryota</taxon>
        <taxon>Fungi</taxon>
        <taxon>Fungi incertae sedis</taxon>
        <taxon>Microsporidia</taxon>
        <taxon>Nematocida</taxon>
    </lineage>
</organism>
<reference evidence="7" key="1">
    <citation type="submission" date="2011-01" db="EMBL/GenBank/DDBJ databases">
        <title>The Genome Sequence of Nematocida parisii strain ERTm3.</title>
        <authorList>
            <consortium name="The Broad Institute Genome Sequencing Platform"/>
            <consortium name="The Broad Institute Genome Sequencing Center for Infectious Disease"/>
            <person name="Cuomo C."/>
            <person name="Troemel E."/>
            <person name="Young S.K."/>
            <person name="Zeng Q."/>
            <person name="Gargeya S."/>
            <person name="Fitzgerald M."/>
            <person name="Haas B."/>
            <person name="Abouelleil A."/>
            <person name="Alvarado L."/>
            <person name="Arachchi H.M."/>
            <person name="Berlin A."/>
            <person name="Chapman S.B."/>
            <person name="Gearin G."/>
            <person name="Goldberg J."/>
            <person name="Griggs A."/>
            <person name="Gujja S."/>
            <person name="Hansen M."/>
            <person name="Heiman D."/>
            <person name="Howarth C."/>
            <person name="Larimer J."/>
            <person name="Lui A."/>
            <person name="MacDonald P.J.P."/>
            <person name="McCowen C."/>
            <person name="Montmayeur A."/>
            <person name="Murphy C."/>
            <person name="Neiman D."/>
            <person name="Pearson M."/>
            <person name="Priest M."/>
            <person name="Roberts A."/>
            <person name="Saif S."/>
            <person name="Shea T."/>
            <person name="Sisk P."/>
            <person name="Stolte C."/>
            <person name="Sykes S."/>
            <person name="Wortman J."/>
            <person name="Nusbaum C."/>
            <person name="Birren B."/>
        </authorList>
    </citation>
    <scope>NUCLEOTIDE SEQUENCE</scope>
    <source>
        <strain evidence="7">ERTm3</strain>
    </source>
</reference>
<feature type="transmembrane region" description="Helical" evidence="5">
    <location>
        <begin position="101"/>
        <end position="126"/>
    </location>
</feature>
<evidence type="ECO:0000256" key="4">
    <source>
        <dbReference type="ARBA" id="ARBA00023136"/>
    </source>
</evidence>
<proteinExistence type="predicted"/>
<dbReference type="EMBL" id="GL870879">
    <property type="protein sequence ID" value="EIJ88118.1"/>
    <property type="molecule type" value="Genomic_DNA"/>
</dbReference>
<dbReference type="STRING" id="935791.I3EFX1"/>
<dbReference type="InParanoid" id="I3EFX1"/>
<feature type="transmembrane region" description="Helical" evidence="5">
    <location>
        <begin position="147"/>
        <end position="167"/>
    </location>
</feature>
<sequence>MLKFVANYGDLVLYSTIAVYGIITFAFWYLSHAMSRRFPSLAPFSYCIILLVIISLSYIPIFFWWGGIENARISTFLPQNGKNTSMLFDLPLLYQMEYNKIAWKSLCSINILTQMGIMVIVVLLQFPVNTPAISAKCKITPSLKKELVANGIANVLGSVLGFFPTYVVSSSTIALNRGKPTTKKN</sequence>
<dbReference type="VEuPathDB" id="MicrosporidiaDB:NEQG_01562"/>
<evidence type="ECO:0000259" key="6">
    <source>
        <dbReference type="Pfam" id="PF00916"/>
    </source>
</evidence>
<comment type="subcellular location">
    <subcellularLocation>
        <location evidence="1">Membrane</location>
        <topology evidence="1">Multi-pass membrane protein</topology>
    </subcellularLocation>
</comment>
<accession>I3EFX1</accession>
<evidence type="ECO:0000256" key="5">
    <source>
        <dbReference type="SAM" id="Phobius"/>
    </source>
</evidence>
<dbReference type="HOGENOM" id="CLU_1461708_0_0_1"/>
<dbReference type="Pfam" id="PF00916">
    <property type="entry name" value="Sulfate_transp"/>
    <property type="match status" value="1"/>
</dbReference>
<keyword evidence="8" id="KW-1185">Reference proteome</keyword>
<dbReference type="AlphaFoldDB" id="I3EFX1"/>
<keyword evidence="2 5" id="KW-0812">Transmembrane</keyword>
<dbReference type="OrthoDB" id="409725at2759"/>
<evidence type="ECO:0000256" key="3">
    <source>
        <dbReference type="ARBA" id="ARBA00022989"/>
    </source>
</evidence>
<feature type="transmembrane region" description="Helical" evidence="5">
    <location>
        <begin position="12"/>
        <end position="31"/>
    </location>
</feature>
<feature type="domain" description="SLC26A/SulP transporter" evidence="6">
    <location>
        <begin position="19"/>
        <end position="173"/>
    </location>
</feature>
<evidence type="ECO:0000256" key="2">
    <source>
        <dbReference type="ARBA" id="ARBA00022692"/>
    </source>
</evidence>
<keyword evidence="3 5" id="KW-1133">Transmembrane helix</keyword>
<dbReference type="Proteomes" id="UP000002872">
    <property type="component" value="Unassembled WGS sequence"/>
</dbReference>
<dbReference type="InterPro" id="IPR011547">
    <property type="entry name" value="SLC26A/SulP_dom"/>
</dbReference>